<reference evidence="2" key="1">
    <citation type="submission" date="2021-06" db="EMBL/GenBank/DDBJ databases">
        <title>Parelaphostrongylus tenuis whole genome reference sequence.</title>
        <authorList>
            <person name="Garwood T.J."/>
            <person name="Larsen P.A."/>
            <person name="Fountain-Jones N.M."/>
            <person name="Garbe J.R."/>
            <person name="Macchietto M.G."/>
            <person name="Kania S.A."/>
            <person name="Gerhold R.W."/>
            <person name="Richards J.E."/>
            <person name="Wolf T.M."/>
        </authorList>
    </citation>
    <scope>NUCLEOTIDE SEQUENCE</scope>
    <source>
        <strain evidence="2">MNPRO001-30</strain>
        <tissue evidence="2">Meninges</tissue>
    </source>
</reference>
<name>A0AAD5R7F0_PARTN</name>
<accession>A0AAD5R7F0</accession>
<gene>
    <name evidence="2" type="ORF">KIN20_031782</name>
</gene>
<evidence type="ECO:0000256" key="1">
    <source>
        <dbReference type="SAM" id="MobiDB-lite"/>
    </source>
</evidence>
<feature type="region of interest" description="Disordered" evidence="1">
    <location>
        <begin position="1"/>
        <end position="51"/>
    </location>
</feature>
<comment type="caution">
    <text evidence="2">The sequence shown here is derived from an EMBL/GenBank/DDBJ whole genome shotgun (WGS) entry which is preliminary data.</text>
</comment>
<proteinExistence type="predicted"/>
<evidence type="ECO:0000313" key="3">
    <source>
        <dbReference type="Proteomes" id="UP001196413"/>
    </source>
</evidence>
<keyword evidence="3" id="KW-1185">Reference proteome</keyword>
<dbReference type="EMBL" id="JAHQIW010006737">
    <property type="protein sequence ID" value="KAJ1370124.1"/>
    <property type="molecule type" value="Genomic_DNA"/>
</dbReference>
<protein>
    <submittedName>
        <fullName evidence="2">Uncharacterized protein</fullName>
    </submittedName>
</protein>
<dbReference type="AlphaFoldDB" id="A0AAD5R7F0"/>
<feature type="compositionally biased region" description="Polar residues" evidence="1">
    <location>
        <begin position="96"/>
        <end position="108"/>
    </location>
</feature>
<evidence type="ECO:0000313" key="2">
    <source>
        <dbReference type="EMBL" id="KAJ1370124.1"/>
    </source>
</evidence>
<dbReference type="Proteomes" id="UP001196413">
    <property type="component" value="Unassembled WGS sequence"/>
</dbReference>
<feature type="compositionally biased region" description="Pro residues" evidence="1">
    <location>
        <begin position="1"/>
        <end position="12"/>
    </location>
</feature>
<organism evidence="2 3">
    <name type="scientific">Parelaphostrongylus tenuis</name>
    <name type="common">Meningeal worm</name>
    <dbReference type="NCBI Taxonomy" id="148309"/>
    <lineage>
        <taxon>Eukaryota</taxon>
        <taxon>Metazoa</taxon>
        <taxon>Ecdysozoa</taxon>
        <taxon>Nematoda</taxon>
        <taxon>Chromadorea</taxon>
        <taxon>Rhabditida</taxon>
        <taxon>Rhabditina</taxon>
        <taxon>Rhabditomorpha</taxon>
        <taxon>Strongyloidea</taxon>
        <taxon>Metastrongylidae</taxon>
        <taxon>Parelaphostrongylus</taxon>
    </lineage>
</organism>
<feature type="region of interest" description="Disordered" evidence="1">
    <location>
        <begin position="218"/>
        <end position="242"/>
    </location>
</feature>
<feature type="compositionally biased region" description="Polar residues" evidence="1">
    <location>
        <begin position="24"/>
        <end position="47"/>
    </location>
</feature>
<feature type="region of interest" description="Disordered" evidence="1">
    <location>
        <begin position="69"/>
        <end position="109"/>
    </location>
</feature>
<sequence length="334" mass="37090">MGPPPPPPPPPLLLSSTTLPSGGWKTTQTPRRDNNSTPATSNKTRPTVDSAALQHAASRLRKTGYYEQIRGDVPNLPDARVAGTNQRLPDRDRSHGTQFEQLGSNSSREQIHAAPTNTYHTDSLGDIRGCAHPGLKTQNNGMPSTPTTFSGVPRNLHRLSNNPLSESFIENNTANSDEYANRNFLSCTAPSQKYRNLSPTHASAPLHNDILPQTLPQESVNSQRSYSPRSYPAQRSSPNRTFNSQTYTTKIIHQHQPIDYTSTASLEWNARHIPSSSPILNPRALIHQYATQNYVEPDPPRGYEYAGTAAREMRNHSYDFATSIRNQMKNGCWL</sequence>